<proteinExistence type="predicted"/>
<feature type="region of interest" description="Disordered" evidence="1">
    <location>
        <begin position="243"/>
        <end position="311"/>
    </location>
</feature>
<evidence type="ECO:0000256" key="2">
    <source>
        <dbReference type="SAM" id="SignalP"/>
    </source>
</evidence>
<evidence type="ECO:0000256" key="1">
    <source>
        <dbReference type="SAM" id="MobiDB-lite"/>
    </source>
</evidence>
<keyword evidence="4" id="KW-1185">Reference proteome</keyword>
<feature type="signal peptide" evidence="2">
    <location>
        <begin position="1"/>
        <end position="19"/>
    </location>
</feature>
<feature type="compositionally biased region" description="Low complexity" evidence="1">
    <location>
        <begin position="243"/>
        <end position="261"/>
    </location>
</feature>
<feature type="non-terminal residue" evidence="3">
    <location>
        <position position="1"/>
    </location>
</feature>
<evidence type="ECO:0000313" key="4">
    <source>
        <dbReference type="Proteomes" id="UP001292094"/>
    </source>
</evidence>
<dbReference type="AlphaFoldDB" id="A0AAE1NZE2"/>
<feature type="compositionally biased region" description="Acidic residues" evidence="1">
    <location>
        <begin position="101"/>
        <end position="114"/>
    </location>
</feature>
<gene>
    <name evidence="3" type="ORF">Pmani_028508</name>
</gene>
<sequence length="311" mass="34438">MAWVKVLVLVVLVATATLGAGVPASYDTAQVESVPISTWEPQEAPTFSVPSLLGSQPQHTVVEVEEQEEHKDDGVEDHDGEGIQFSSITSQSQFDAEINEGDEDAIDETEEGEEGGLGLGRRIYPEKIPSGQKPVIQKPVIQKPVLQKPVLQKPVIQKPTVQGYPKPTVQGYPKPTVQVYPKPINIPYPTINPQPVAIRPQPIQIPVPMFRPKPVQIPIPTPQIVPWPIKTYIPIPIIQPAKPIQQQQGYNQQQQQQQGYNRPKPMNIVPPRPKPVQQANTGYQPNEPSGYRTRSDLPEGDDGEEGYHQTE</sequence>
<organism evidence="3 4">
    <name type="scientific">Petrolisthes manimaculis</name>
    <dbReference type="NCBI Taxonomy" id="1843537"/>
    <lineage>
        <taxon>Eukaryota</taxon>
        <taxon>Metazoa</taxon>
        <taxon>Ecdysozoa</taxon>
        <taxon>Arthropoda</taxon>
        <taxon>Crustacea</taxon>
        <taxon>Multicrustacea</taxon>
        <taxon>Malacostraca</taxon>
        <taxon>Eumalacostraca</taxon>
        <taxon>Eucarida</taxon>
        <taxon>Decapoda</taxon>
        <taxon>Pleocyemata</taxon>
        <taxon>Anomura</taxon>
        <taxon>Galatheoidea</taxon>
        <taxon>Porcellanidae</taxon>
        <taxon>Petrolisthes</taxon>
    </lineage>
</organism>
<keyword evidence="2" id="KW-0732">Signal</keyword>
<dbReference type="Proteomes" id="UP001292094">
    <property type="component" value="Unassembled WGS sequence"/>
</dbReference>
<name>A0AAE1NZE2_9EUCA</name>
<dbReference type="EMBL" id="JAWZYT010003285">
    <property type="protein sequence ID" value="KAK4299190.1"/>
    <property type="molecule type" value="Genomic_DNA"/>
</dbReference>
<comment type="caution">
    <text evidence="3">The sequence shown here is derived from an EMBL/GenBank/DDBJ whole genome shotgun (WGS) entry which is preliminary data.</text>
</comment>
<evidence type="ECO:0000313" key="3">
    <source>
        <dbReference type="EMBL" id="KAK4299190.1"/>
    </source>
</evidence>
<reference evidence="3" key="1">
    <citation type="submission" date="2023-11" db="EMBL/GenBank/DDBJ databases">
        <title>Genome assemblies of two species of porcelain crab, Petrolisthes cinctipes and Petrolisthes manimaculis (Anomura: Porcellanidae).</title>
        <authorList>
            <person name="Angst P."/>
        </authorList>
    </citation>
    <scope>NUCLEOTIDE SEQUENCE</scope>
    <source>
        <strain evidence="3">PB745_02</strain>
        <tissue evidence="3">Gill</tissue>
    </source>
</reference>
<accession>A0AAE1NZE2</accession>
<feature type="chain" id="PRO_5042062595" evidence="2">
    <location>
        <begin position="20"/>
        <end position="311"/>
    </location>
</feature>
<feature type="compositionally biased region" description="Polar residues" evidence="1">
    <location>
        <begin position="277"/>
        <end position="287"/>
    </location>
</feature>
<protein>
    <submittedName>
        <fullName evidence="3">Uncharacterized protein</fullName>
    </submittedName>
</protein>
<feature type="region of interest" description="Disordered" evidence="1">
    <location>
        <begin position="101"/>
        <end position="123"/>
    </location>
</feature>